<reference evidence="3" key="1">
    <citation type="submission" date="2020-10" db="EMBL/GenBank/DDBJ databases">
        <title>Taxonomic study of unclassified bacteria belonging to the class Ktedonobacteria.</title>
        <authorList>
            <person name="Yabe S."/>
            <person name="Wang C.M."/>
            <person name="Zheng Y."/>
            <person name="Sakai Y."/>
            <person name="Cavaletti L."/>
            <person name="Monciardini P."/>
            <person name="Donadio S."/>
        </authorList>
    </citation>
    <scope>NUCLEOTIDE SEQUENCE</scope>
    <source>
        <strain evidence="3">ID150040</strain>
    </source>
</reference>
<keyword evidence="1" id="KW-1133">Transmembrane helix</keyword>
<protein>
    <recommendedName>
        <fullName evidence="2">DUF1648 domain-containing protein</fullName>
    </recommendedName>
</protein>
<name>A0A8J3IDH2_9CHLR</name>
<dbReference type="Pfam" id="PF13630">
    <property type="entry name" value="SdpI"/>
    <property type="match status" value="1"/>
</dbReference>
<feature type="transmembrane region" description="Helical" evidence="1">
    <location>
        <begin position="179"/>
        <end position="198"/>
    </location>
</feature>
<evidence type="ECO:0000259" key="2">
    <source>
        <dbReference type="Pfam" id="PF07853"/>
    </source>
</evidence>
<proteinExistence type="predicted"/>
<dbReference type="PANTHER" id="PTHR37810">
    <property type="entry name" value="IMMUNITY PROTEIN SDPI"/>
    <property type="match status" value="1"/>
</dbReference>
<feature type="transmembrane region" description="Helical" evidence="1">
    <location>
        <begin position="104"/>
        <end position="125"/>
    </location>
</feature>
<feature type="transmembrane region" description="Helical" evidence="1">
    <location>
        <begin position="61"/>
        <end position="83"/>
    </location>
</feature>
<keyword evidence="4" id="KW-1185">Reference proteome</keyword>
<dbReference type="PIRSF" id="PIRSF038959">
    <property type="entry name" value="SdpI"/>
    <property type="match status" value="1"/>
</dbReference>
<evidence type="ECO:0000256" key="1">
    <source>
        <dbReference type="SAM" id="Phobius"/>
    </source>
</evidence>
<keyword evidence="1" id="KW-0472">Membrane</keyword>
<gene>
    <name evidence="3" type="ORF">KSF_015360</name>
</gene>
<dbReference type="Pfam" id="PF07853">
    <property type="entry name" value="DUF1648"/>
    <property type="match status" value="1"/>
</dbReference>
<sequence length="234" mass="25915">MKFREENNHTGSRAKIWPSTWFVLGVILAQILVSVLAYPFMPAQVPSHWNASGQVDGYMSRTANAIFVPAISAGIYILRRILLFIAPSTSRNTNRYVLAKLSDYLLCGVILFMFAIQLVVTAAALGLPVDIGFVVCLATALLFIFMGNYLGKIQRNFWFGIRTPWTLADDTVWERTHRLGGWLLVGAGVVMLVMSFFAPLRPLAIIGPILLVAIILTGYSFLVYRRLSQSGGKA</sequence>
<comment type="caution">
    <text evidence="3">The sequence shown here is derived from an EMBL/GenBank/DDBJ whole genome shotgun (WGS) entry which is preliminary data.</text>
</comment>
<dbReference type="InterPro" id="IPR012867">
    <property type="entry name" value="DUF1648"/>
</dbReference>
<feature type="transmembrane region" description="Helical" evidence="1">
    <location>
        <begin position="131"/>
        <end position="150"/>
    </location>
</feature>
<dbReference type="InterPro" id="IPR025962">
    <property type="entry name" value="SdpI/YhfL"/>
</dbReference>
<dbReference type="AlphaFoldDB" id="A0A8J3IDH2"/>
<dbReference type="PANTHER" id="PTHR37810:SF5">
    <property type="entry name" value="IMMUNITY PROTEIN SDPI"/>
    <property type="match status" value="1"/>
</dbReference>
<feature type="domain" description="DUF1648" evidence="2">
    <location>
        <begin position="26"/>
        <end position="71"/>
    </location>
</feature>
<feature type="transmembrane region" description="Helical" evidence="1">
    <location>
        <begin position="21"/>
        <end position="41"/>
    </location>
</feature>
<dbReference type="RefSeq" id="WP_220202383.1">
    <property type="nucleotide sequence ID" value="NZ_BNJK01000001.1"/>
</dbReference>
<feature type="transmembrane region" description="Helical" evidence="1">
    <location>
        <begin position="204"/>
        <end position="224"/>
    </location>
</feature>
<evidence type="ECO:0000313" key="3">
    <source>
        <dbReference type="EMBL" id="GHO91488.1"/>
    </source>
</evidence>
<dbReference type="EMBL" id="BNJK01000001">
    <property type="protein sequence ID" value="GHO91488.1"/>
    <property type="molecule type" value="Genomic_DNA"/>
</dbReference>
<organism evidence="3 4">
    <name type="scientific">Reticulibacter mediterranei</name>
    <dbReference type="NCBI Taxonomy" id="2778369"/>
    <lineage>
        <taxon>Bacteria</taxon>
        <taxon>Bacillati</taxon>
        <taxon>Chloroflexota</taxon>
        <taxon>Ktedonobacteria</taxon>
        <taxon>Ktedonobacterales</taxon>
        <taxon>Reticulibacteraceae</taxon>
        <taxon>Reticulibacter</taxon>
    </lineage>
</organism>
<evidence type="ECO:0000313" key="4">
    <source>
        <dbReference type="Proteomes" id="UP000597444"/>
    </source>
</evidence>
<dbReference type="InterPro" id="IPR026272">
    <property type="entry name" value="SdpI"/>
</dbReference>
<keyword evidence="1" id="KW-0812">Transmembrane</keyword>
<accession>A0A8J3IDH2</accession>
<dbReference type="GO" id="GO:0009636">
    <property type="term" value="P:response to toxic substance"/>
    <property type="evidence" value="ECO:0007669"/>
    <property type="project" value="TreeGrafter"/>
</dbReference>
<dbReference type="Proteomes" id="UP000597444">
    <property type="component" value="Unassembled WGS sequence"/>
</dbReference>